<dbReference type="SUPFAM" id="SSF52540">
    <property type="entry name" value="P-loop containing nucleoside triphosphate hydrolases"/>
    <property type="match status" value="1"/>
</dbReference>
<dbReference type="RefSeq" id="WP_023191257.1">
    <property type="nucleotide sequence ID" value="NZ_HG530902.1"/>
</dbReference>
<proteinExistence type="predicted"/>
<sequence length="849" mass="98840">MNDSKKHSLWSRLKNTNTVLIALIVTLLIIIIDYINPTGKVKVSLVIAIGIITTLIALWLMYTTNFYKLIKLHSINTLDMLLIAVSIITSSYDIYLFFMNQGNTWKYKLTLCVFIITIISLIIRLIYVNKSINNSHNTETVVDLRDLYEGKIKKTDRLVILEDQAVNYDLLNRDMIVFVLYDAIDTAYSSGTYVIGLEGEWGTGKTTIANLVKYRLNNNKNICVVENFDFWTTGSSAALLQSMYDSLLRALNVNYNSIRMNKLLKRTSKFVINIPTAGKIFNEVINENISQDDVNQLHEELEELILSSNKKYVFFVDDLDRASKSQVLFLLKMLGTLFSLPNLVFVLLYDKTRMKKIIEEKDEINPAFEEKIINQEIRVPKVSDEVVNRVYKKSLNEVAKVYGISDNELQDLEPAIELIVKQIESIRELKRIINSVVSIAFSKDNDLNKSDSLLLEYIYFEEPSLYKLIENNDLYFISQDFTLREQFLLGIQDETETKNTNRLKNFYDKELAEYKKYIPLLEEMFPYVKSYYSHGRYNLYPGITTDKSKDGSRRKQRRICSGYYFDLYFSLTRNDYLEINLQVKKFVEEINMAITETEVTRIYQKFVNSSEEELALKVADLRLYIDEINKDKTIILCSLLLSNIKQFSRDGLPSSRVQALFRCKELLENSTPKNVAKMLRSFNRSYDLVGNIHMLDVYVKNIDWLHNLTTKCWHEICRNILNDQVDLYNDKNYEDDNAWGLYCYIKQQKLPSKYISDYLNSIISDKNVYRILFDAMSKPIGNRGFGYQLTKEYFDAMDLAHVSKLKLVLEKAVPGNISQKRVNDAYQKFISNDNKEAAYYNDPINPNDL</sequence>
<feature type="transmembrane region" description="Helical" evidence="1">
    <location>
        <begin position="74"/>
        <end position="97"/>
    </location>
</feature>
<dbReference type="AlphaFoldDB" id="U6F851"/>
<evidence type="ECO:0000259" key="2">
    <source>
        <dbReference type="Pfam" id="PF07693"/>
    </source>
</evidence>
<keyword evidence="1" id="KW-1133">Transmembrane helix</keyword>
<dbReference type="Gene3D" id="3.40.50.300">
    <property type="entry name" value="P-loop containing nucleotide triphosphate hydrolases"/>
    <property type="match status" value="1"/>
</dbReference>
<feature type="transmembrane region" description="Helical" evidence="1">
    <location>
        <begin position="109"/>
        <end position="127"/>
    </location>
</feature>
<feature type="transmembrane region" description="Helical" evidence="1">
    <location>
        <begin position="327"/>
        <end position="349"/>
    </location>
</feature>
<dbReference type="InterPro" id="IPR027417">
    <property type="entry name" value="P-loop_NTPase"/>
</dbReference>
<feature type="transmembrane region" description="Helical" evidence="1">
    <location>
        <begin position="20"/>
        <end position="36"/>
    </location>
</feature>
<evidence type="ECO:0000313" key="4">
    <source>
        <dbReference type="Proteomes" id="UP000017248"/>
    </source>
</evidence>
<comment type="caution">
    <text evidence="3">The sequence shown here is derived from an EMBL/GenBank/DDBJ whole genome shotgun (WGS) entry which is preliminary data.</text>
</comment>
<evidence type="ECO:0000313" key="3">
    <source>
        <dbReference type="EMBL" id="CDI59174.1"/>
    </source>
</evidence>
<keyword evidence="1" id="KW-0812">Transmembrane</keyword>
<dbReference type="InterPro" id="IPR011646">
    <property type="entry name" value="KAP_P-loop"/>
</dbReference>
<dbReference type="Proteomes" id="UP000017248">
    <property type="component" value="Unassembled WGS sequence"/>
</dbReference>
<name>U6F851_LACHE</name>
<feature type="transmembrane region" description="Helical" evidence="1">
    <location>
        <begin position="43"/>
        <end position="62"/>
    </location>
</feature>
<dbReference type="EMBL" id="CBUK010000158">
    <property type="protein sequence ID" value="CDI59174.1"/>
    <property type="molecule type" value="Genomic_DNA"/>
</dbReference>
<dbReference type="Pfam" id="PF07693">
    <property type="entry name" value="KAP_NTPase"/>
    <property type="match status" value="1"/>
</dbReference>
<keyword evidence="4" id="KW-1185">Reference proteome</keyword>
<protein>
    <recommendedName>
        <fullName evidence="2">KAP NTPase domain-containing protein</fullName>
    </recommendedName>
</protein>
<organism evidence="3 4">
    <name type="scientific">Lactobacillus helveticus CIRM-BIA 951</name>
    <dbReference type="NCBI Taxonomy" id="1226334"/>
    <lineage>
        <taxon>Bacteria</taxon>
        <taxon>Bacillati</taxon>
        <taxon>Bacillota</taxon>
        <taxon>Bacilli</taxon>
        <taxon>Lactobacillales</taxon>
        <taxon>Lactobacillaceae</taxon>
        <taxon>Lactobacillus</taxon>
    </lineage>
</organism>
<feature type="domain" description="KAP NTPase" evidence="2">
    <location>
        <begin position="178"/>
        <end position="439"/>
    </location>
</feature>
<gene>
    <name evidence="3" type="ORF">LHCIRMBIA951_01749</name>
</gene>
<dbReference type="HOGENOM" id="CLU_331985_0_0_9"/>
<accession>U6F851</accession>
<reference evidence="3" key="1">
    <citation type="submission" date="2013-09" db="EMBL/GenBank/DDBJ databases">
        <title>Draft Genome Sequence of five Lactobacillus helveticus strains CIRM-BIA 101T, 103, 104, 951 and 953 isolated from milk product.</title>
        <authorList>
            <person name="Valence F."/>
            <person name="Chuat V."/>
            <person name="Ma L."/>
            <person name="Creno S."/>
            <person name="Falentin H."/>
            <person name="Lortal S."/>
            <person name="Bizet C."/>
            <person name="Clermont D."/>
            <person name="Loux V."/>
            <person name="Bouchier C."/>
            <person name="Cousin S."/>
        </authorList>
    </citation>
    <scope>NUCLEOTIDE SEQUENCE [LARGE SCALE GENOMIC DNA]</scope>
    <source>
        <strain evidence="3">CIRM-BIA 951</strain>
    </source>
</reference>
<evidence type="ECO:0000256" key="1">
    <source>
        <dbReference type="SAM" id="Phobius"/>
    </source>
</evidence>
<keyword evidence="1" id="KW-0472">Membrane</keyword>